<comment type="caution">
    <text evidence="7">The sequence shown here is derived from an EMBL/GenBank/DDBJ whole genome shotgun (WGS) entry which is preliminary data.</text>
</comment>
<dbReference type="SUPFAM" id="SSF55469">
    <property type="entry name" value="FMN-dependent nitroreductase-like"/>
    <property type="match status" value="1"/>
</dbReference>
<comment type="similarity">
    <text evidence="2">Belongs to the nitroreductase family.</text>
</comment>
<evidence type="ECO:0000256" key="4">
    <source>
        <dbReference type="ARBA" id="ARBA00022643"/>
    </source>
</evidence>
<keyword evidence="3" id="KW-0285">Flavoprotein</keyword>
<evidence type="ECO:0000313" key="8">
    <source>
        <dbReference type="Proteomes" id="UP000567293"/>
    </source>
</evidence>
<evidence type="ECO:0000256" key="1">
    <source>
        <dbReference type="ARBA" id="ARBA00001917"/>
    </source>
</evidence>
<evidence type="ECO:0000256" key="2">
    <source>
        <dbReference type="ARBA" id="ARBA00007118"/>
    </source>
</evidence>
<dbReference type="CDD" id="cd02136">
    <property type="entry name" value="PnbA_NfnB-like"/>
    <property type="match status" value="1"/>
</dbReference>
<dbReference type="EMBL" id="JACDQQ010001014">
    <property type="protein sequence ID" value="MBA0085417.1"/>
    <property type="molecule type" value="Genomic_DNA"/>
</dbReference>
<reference evidence="7" key="1">
    <citation type="submission" date="2020-06" db="EMBL/GenBank/DDBJ databases">
        <title>Legume-microbial interactions unlock mineral nutrients during tropical forest succession.</title>
        <authorList>
            <person name="Epihov D.Z."/>
        </authorList>
    </citation>
    <scope>NUCLEOTIDE SEQUENCE [LARGE SCALE GENOMIC DNA]</scope>
    <source>
        <strain evidence="7">Pan2503</strain>
    </source>
</reference>
<protein>
    <submittedName>
        <fullName evidence="7">Nitroreductase</fullName>
    </submittedName>
</protein>
<organism evidence="7 8">
    <name type="scientific">Candidatus Acidiferrum panamense</name>
    <dbReference type="NCBI Taxonomy" id="2741543"/>
    <lineage>
        <taxon>Bacteria</taxon>
        <taxon>Pseudomonadati</taxon>
        <taxon>Acidobacteriota</taxon>
        <taxon>Terriglobia</taxon>
        <taxon>Candidatus Acidiferrales</taxon>
        <taxon>Candidatus Acidiferrum</taxon>
    </lineage>
</organism>
<evidence type="ECO:0000256" key="3">
    <source>
        <dbReference type="ARBA" id="ARBA00022630"/>
    </source>
</evidence>
<keyword evidence="4" id="KW-0288">FMN</keyword>
<dbReference type="Gene3D" id="3.40.109.10">
    <property type="entry name" value="NADH Oxidase"/>
    <property type="match status" value="1"/>
</dbReference>
<dbReference type="InterPro" id="IPR000415">
    <property type="entry name" value="Nitroreductase-like"/>
</dbReference>
<dbReference type="PANTHER" id="PTHR43673:SF2">
    <property type="entry name" value="NITROREDUCTASE"/>
    <property type="match status" value="1"/>
</dbReference>
<dbReference type="Pfam" id="PF00881">
    <property type="entry name" value="Nitroreductase"/>
    <property type="match status" value="1"/>
</dbReference>
<evidence type="ECO:0000313" key="7">
    <source>
        <dbReference type="EMBL" id="MBA0085417.1"/>
    </source>
</evidence>
<dbReference type="Proteomes" id="UP000567293">
    <property type="component" value="Unassembled WGS sequence"/>
</dbReference>
<dbReference type="GO" id="GO:0016491">
    <property type="term" value="F:oxidoreductase activity"/>
    <property type="evidence" value="ECO:0007669"/>
    <property type="project" value="UniProtKB-KW"/>
</dbReference>
<feature type="domain" description="Nitroreductase" evidence="6">
    <location>
        <begin position="8"/>
        <end position="190"/>
    </location>
</feature>
<dbReference type="AlphaFoldDB" id="A0A7V8NQ06"/>
<evidence type="ECO:0000259" key="6">
    <source>
        <dbReference type="Pfam" id="PF00881"/>
    </source>
</evidence>
<keyword evidence="8" id="KW-1185">Reference proteome</keyword>
<accession>A0A7V8NQ06</accession>
<gene>
    <name evidence="7" type="ORF">HRJ53_10505</name>
</gene>
<keyword evidence="5" id="KW-0560">Oxidoreductase</keyword>
<comment type="cofactor">
    <cofactor evidence="1">
        <name>FMN</name>
        <dbReference type="ChEBI" id="CHEBI:58210"/>
    </cofactor>
</comment>
<sequence length="216" mass="23696">MLDLDQAIRERHSTRLFLPQPVPRELVNEALALAQYAPSNSNIQPWHMVFASGASRDRLVAALIDEAQRRPPNIPPLPASFQHFRSELGAQVYGAMGISREDTARHAAAVLRNWEFFRAPVAGIVCMHRDLGPADALSVGMFLQTLLLALTERGLGSCVEVSISGYPEIVRAQLAIPTELSILCGLAIGYPDPEFPANKLHIAREPIGENVVFLDN</sequence>
<name>A0A7V8NQ06_9BACT</name>
<proteinExistence type="inferred from homology"/>
<dbReference type="InterPro" id="IPR029479">
    <property type="entry name" value="Nitroreductase"/>
</dbReference>
<evidence type="ECO:0000256" key="5">
    <source>
        <dbReference type="ARBA" id="ARBA00023002"/>
    </source>
</evidence>
<dbReference type="PANTHER" id="PTHR43673">
    <property type="entry name" value="NAD(P)H NITROREDUCTASE YDGI-RELATED"/>
    <property type="match status" value="1"/>
</dbReference>